<keyword evidence="1" id="KW-0805">Transcription regulation</keyword>
<keyword evidence="3" id="KW-0804">Transcription</keyword>
<dbReference type="PANTHER" id="PTHR43537">
    <property type="entry name" value="TRANSCRIPTIONAL REGULATOR, GNTR FAMILY"/>
    <property type="match status" value="1"/>
</dbReference>
<evidence type="ECO:0000256" key="2">
    <source>
        <dbReference type="ARBA" id="ARBA00023125"/>
    </source>
</evidence>
<sequence>MTNARDTVYRAVLDRLTHGHYRDGSPLLPQQLSDEFNVSRTPVREALALLEQDGLLLSGKRGFEVRPRSDQEILDIFETRAILESSAAYAAATRATPIDLARLQDLHDRSQATDDPAEIRRVFNHFHDAVRNAAHNRTITALLRTIEAQVKVSAPWTTPGGAREFGPSYAEHAAILDAIRSGDAASARTASLTHSAHDRDTRVSQLIVRMAEDLTAPDSTAAGFLDRQRG</sequence>
<dbReference type="InterPro" id="IPR036390">
    <property type="entry name" value="WH_DNA-bd_sf"/>
</dbReference>
<dbReference type="SMART" id="SM00345">
    <property type="entry name" value="HTH_GNTR"/>
    <property type="match status" value="1"/>
</dbReference>
<organism evidence="5 6">
    <name type="scientific">Paractinoplanes atraurantiacus</name>
    <dbReference type="NCBI Taxonomy" id="1036182"/>
    <lineage>
        <taxon>Bacteria</taxon>
        <taxon>Bacillati</taxon>
        <taxon>Actinomycetota</taxon>
        <taxon>Actinomycetes</taxon>
        <taxon>Micromonosporales</taxon>
        <taxon>Micromonosporaceae</taxon>
        <taxon>Paractinoplanes</taxon>
    </lineage>
</organism>
<dbReference type="GO" id="GO:0003700">
    <property type="term" value="F:DNA-binding transcription factor activity"/>
    <property type="evidence" value="ECO:0007669"/>
    <property type="project" value="InterPro"/>
</dbReference>
<dbReference type="PANTHER" id="PTHR43537:SF24">
    <property type="entry name" value="GLUCONATE OPERON TRANSCRIPTIONAL REPRESSOR"/>
    <property type="match status" value="1"/>
</dbReference>
<dbReference type="SUPFAM" id="SSF46785">
    <property type="entry name" value="Winged helix' DNA-binding domain"/>
    <property type="match status" value="1"/>
</dbReference>
<gene>
    <name evidence="5" type="ORF">SAMN05421748_116125</name>
</gene>
<dbReference type="InterPro" id="IPR036388">
    <property type="entry name" value="WH-like_DNA-bd_sf"/>
</dbReference>
<dbReference type="Gene3D" id="1.20.120.530">
    <property type="entry name" value="GntR ligand-binding domain-like"/>
    <property type="match status" value="1"/>
</dbReference>
<reference evidence="5 6" key="1">
    <citation type="submission" date="2017-09" db="EMBL/GenBank/DDBJ databases">
        <authorList>
            <person name="Ehlers B."/>
            <person name="Leendertz F.H."/>
        </authorList>
    </citation>
    <scope>NUCLEOTIDE SEQUENCE [LARGE SCALE GENOMIC DNA]</scope>
    <source>
        <strain evidence="5 6">CGMCC 4.6857</strain>
    </source>
</reference>
<evidence type="ECO:0000256" key="1">
    <source>
        <dbReference type="ARBA" id="ARBA00023015"/>
    </source>
</evidence>
<dbReference type="EMBL" id="OBDY01000016">
    <property type="protein sequence ID" value="SNY55374.1"/>
    <property type="molecule type" value="Genomic_DNA"/>
</dbReference>
<dbReference type="InterPro" id="IPR011711">
    <property type="entry name" value="GntR_C"/>
</dbReference>
<feature type="domain" description="HTH gntR-type" evidence="4">
    <location>
        <begin position="2"/>
        <end position="68"/>
    </location>
</feature>
<keyword evidence="6" id="KW-1185">Reference proteome</keyword>
<dbReference type="Proteomes" id="UP000219612">
    <property type="component" value="Unassembled WGS sequence"/>
</dbReference>
<dbReference type="Pfam" id="PF07729">
    <property type="entry name" value="FCD"/>
    <property type="match status" value="1"/>
</dbReference>
<dbReference type="SMART" id="SM00895">
    <property type="entry name" value="FCD"/>
    <property type="match status" value="1"/>
</dbReference>
<proteinExistence type="predicted"/>
<dbReference type="Pfam" id="PF00392">
    <property type="entry name" value="GntR"/>
    <property type="match status" value="1"/>
</dbReference>
<dbReference type="OrthoDB" id="3289286at2"/>
<dbReference type="PROSITE" id="PS50949">
    <property type="entry name" value="HTH_GNTR"/>
    <property type="match status" value="1"/>
</dbReference>
<evidence type="ECO:0000256" key="3">
    <source>
        <dbReference type="ARBA" id="ARBA00023163"/>
    </source>
</evidence>
<evidence type="ECO:0000313" key="5">
    <source>
        <dbReference type="EMBL" id="SNY55374.1"/>
    </source>
</evidence>
<dbReference type="AlphaFoldDB" id="A0A285J517"/>
<dbReference type="SUPFAM" id="SSF48008">
    <property type="entry name" value="GntR ligand-binding domain-like"/>
    <property type="match status" value="1"/>
</dbReference>
<name>A0A285J517_9ACTN</name>
<keyword evidence="2 5" id="KW-0238">DNA-binding</keyword>
<accession>A0A285J517</accession>
<dbReference type="GO" id="GO:0003677">
    <property type="term" value="F:DNA binding"/>
    <property type="evidence" value="ECO:0007669"/>
    <property type="project" value="UniProtKB-KW"/>
</dbReference>
<dbReference type="InterPro" id="IPR008920">
    <property type="entry name" value="TF_FadR/GntR_C"/>
</dbReference>
<evidence type="ECO:0000313" key="6">
    <source>
        <dbReference type="Proteomes" id="UP000219612"/>
    </source>
</evidence>
<dbReference type="InterPro" id="IPR000524">
    <property type="entry name" value="Tscrpt_reg_HTH_GntR"/>
</dbReference>
<dbReference type="Gene3D" id="1.10.10.10">
    <property type="entry name" value="Winged helix-like DNA-binding domain superfamily/Winged helix DNA-binding domain"/>
    <property type="match status" value="1"/>
</dbReference>
<evidence type="ECO:0000259" key="4">
    <source>
        <dbReference type="PROSITE" id="PS50949"/>
    </source>
</evidence>
<protein>
    <submittedName>
        <fullName evidence="5">DNA-binding transcriptional regulator, GntR family</fullName>
    </submittedName>
</protein>